<dbReference type="SUPFAM" id="SSF49265">
    <property type="entry name" value="Fibronectin type III"/>
    <property type="match status" value="2"/>
</dbReference>
<accession>A0ABX4BLS2</accession>
<dbReference type="Pfam" id="PF25788">
    <property type="entry name" value="Ig_Rha78A_N"/>
    <property type="match status" value="1"/>
</dbReference>
<comment type="caution">
    <text evidence="2">The sequence shown here is derived from an EMBL/GenBank/DDBJ whole genome shotgun (WGS) entry which is preliminary data.</text>
</comment>
<dbReference type="RefSeq" id="WP_074662465.1">
    <property type="nucleotide sequence ID" value="NZ_MUGV01000033.1"/>
</dbReference>
<dbReference type="PROSITE" id="PS50853">
    <property type="entry name" value="FN3"/>
    <property type="match status" value="1"/>
</dbReference>
<feature type="domain" description="Fibronectin type-III" evidence="1">
    <location>
        <begin position="37"/>
        <end position="136"/>
    </location>
</feature>
<dbReference type="InterPro" id="IPR013783">
    <property type="entry name" value="Ig-like_fold"/>
</dbReference>
<dbReference type="InterPro" id="IPR036116">
    <property type="entry name" value="FN3_sf"/>
</dbReference>
<keyword evidence="3" id="KW-1185">Reference proteome</keyword>
<name>A0ABX4BLS2_FLAFR</name>
<reference evidence="2 3" key="1">
    <citation type="submission" date="2016-11" db="EMBL/GenBank/DDBJ databases">
        <title>Whole genomes of Flavobacteriaceae.</title>
        <authorList>
            <person name="Stine C."/>
            <person name="Li C."/>
            <person name="Tadesse D."/>
        </authorList>
    </citation>
    <scope>NUCLEOTIDE SEQUENCE [LARGE SCALE GENOMIC DNA]</scope>
    <source>
        <strain evidence="2 3">DSM 15937</strain>
    </source>
</reference>
<dbReference type="PROSITE" id="PS51257">
    <property type="entry name" value="PROKAR_LIPOPROTEIN"/>
    <property type="match status" value="1"/>
</dbReference>
<gene>
    <name evidence="2" type="ORF">B0A65_17900</name>
</gene>
<protein>
    <recommendedName>
        <fullName evidence="1">Fibronectin type-III domain-containing protein</fullName>
    </recommendedName>
</protein>
<sequence length="236" mass="25426">MKNFIYLSIITLIFTACGSGGGDDPEPTPVPVPVNTAPTVPALASPVDNKLCLDNTVVFQWNQSSDTEKDAVVYQIQIAKDNGFTQIVSTLDATSNLTHTATLDKNTAYYWRVKATDAKGLASAYTATYKFYTAGVAVVNHLPFAPALTQPVINSVLTGTSATLGWTASDVDTADILSYDVYFGTANPPTVKVSDNIATLSATVVVEPTKQYFWRVVVRDNKGGETIGQIWKFKTN</sequence>
<dbReference type="Proteomes" id="UP000198382">
    <property type="component" value="Unassembled WGS sequence"/>
</dbReference>
<dbReference type="EMBL" id="MUGV01000033">
    <property type="protein sequence ID" value="OXA76811.1"/>
    <property type="molecule type" value="Genomic_DNA"/>
</dbReference>
<evidence type="ECO:0000259" key="1">
    <source>
        <dbReference type="PROSITE" id="PS50853"/>
    </source>
</evidence>
<organism evidence="2 3">
    <name type="scientific">Flavobacterium frigidimaris</name>
    <dbReference type="NCBI Taxonomy" id="262320"/>
    <lineage>
        <taxon>Bacteria</taxon>
        <taxon>Pseudomonadati</taxon>
        <taxon>Bacteroidota</taxon>
        <taxon>Flavobacteriia</taxon>
        <taxon>Flavobacteriales</taxon>
        <taxon>Flavobacteriaceae</taxon>
        <taxon>Flavobacterium</taxon>
    </lineage>
</organism>
<dbReference type="InterPro" id="IPR003961">
    <property type="entry name" value="FN3_dom"/>
</dbReference>
<dbReference type="Gene3D" id="2.60.40.10">
    <property type="entry name" value="Immunoglobulins"/>
    <property type="match status" value="2"/>
</dbReference>
<evidence type="ECO:0000313" key="2">
    <source>
        <dbReference type="EMBL" id="OXA76811.1"/>
    </source>
</evidence>
<proteinExistence type="predicted"/>
<evidence type="ECO:0000313" key="3">
    <source>
        <dbReference type="Proteomes" id="UP000198382"/>
    </source>
</evidence>